<keyword evidence="4 5" id="KW-0472">Membrane</keyword>
<dbReference type="EMBL" id="AP027266">
    <property type="protein sequence ID" value="BDW84912.1"/>
    <property type="molecule type" value="Genomic_DNA"/>
</dbReference>
<organism evidence="7 8">
    <name type="scientific">Roseicyclus marinus</name>
    <dbReference type="NCBI Taxonomy" id="2161673"/>
    <lineage>
        <taxon>Bacteria</taxon>
        <taxon>Pseudomonadati</taxon>
        <taxon>Pseudomonadota</taxon>
        <taxon>Alphaproteobacteria</taxon>
        <taxon>Rhodobacterales</taxon>
        <taxon>Roseobacteraceae</taxon>
        <taxon>Roseicyclus</taxon>
    </lineage>
</organism>
<evidence type="ECO:0000256" key="1">
    <source>
        <dbReference type="ARBA" id="ARBA00004141"/>
    </source>
</evidence>
<evidence type="ECO:0000313" key="7">
    <source>
        <dbReference type="EMBL" id="BDW84912.1"/>
    </source>
</evidence>
<name>A0AA48KHQ2_9RHOB</name>
<dbReference type="GO" id="GO:0000271">
    <property type="term" value="P:polysaccharide biosynthetic process"/>
    <property type="evidence" value="ECO:0007669"/>
    <property type="project" value="InterPro"/>
</dbReference>
<feature type="transmembrane region" description="Helical" evidence="5">
    <location>
        <begin position="82"/>
        <end position="105"/>
    </location>
</feature>
<keyword evidence="3 5" id="KW-1133">Transmembrane helix</keyword>
<dbReference type="Proteomes" id="UP001337723">
    <property type="component" value="Chromosome"/>
</dbReference>
<feature type="transmembrane region" description="Helical" evidence="5">
    <location>
        <begin position="42"/>
        <end position="62"/>
    </location>
</feature>
<reference evidence="7 8" key="1">
    <citation type="submission" date="2023-01" db="EMBL/GenBank/DDBJ databases">
        <title>Complete genome sequence of Roseicyclus marinus strain Dej080120_10.</title>
        <authorList>
            <person name="Ueki S."/>
            <person name="Maruyama F."/>
        </authorList>
    </citation>
    <scope>NUCLEOTIDE SEQUENCE [LARGE SCALE GENOMIC DNA]</scope>
    <source>
        <strain evidence="7 8">Dej080120_10</strain>
    </source>
</reference>
<evidence type="ECO:0000256" key="4">
    <source>
        <dbReference type="ARBA" id="ARBA00023136"/>
    </source>
</evidence>
<feature type="domain" description="GtrA/DPMS transmembrane" evidence="6">
    <location>
        <begin position="13"/>
        <end position="137"/>
    </location>
</feature>
<dbReference type="NCBIfam" id="NF037976">
    <property type="entry name" value="gtrA_1"/>
    <property type="match status" value="1"/>
</dbReference>
<feature type="transmembrane region" description="Helical" evidence="5">
    <location>
        <begin position="111"/>
        <end position="131"/>
    </location>
</feature>
<keyword evidence="2 5" id="KW-0812">Transmembrane</keyword>
<evidence type="ECO:0000256" key="3">
    <source>
        <dbReference type="ARBA" id="ARBA00022989"/>
    </source>
</evidence>
<evidence type="ECO:0000313" key="8">
    <source>
        <dbReference type="Proteomes" id="UP001337723"/>
    </source>
</evidence>
<protein>
    <recommendedName>
        <fullName evidence="6">GtrA/DPMS transmembrane domain-containing protein</fullName>
    </recommendedName>
</protein>
<dbReference type="AlphaFoldDB" id="A0AA48KHQ2"/>
<evidence type="ECO:0000256" key="2">
    <source>
        <dbReference type="ARBA" id="ARBA00022692"/>
    </source>
</evidence>
<comment type="subcellular location">
    <subcellularLocation>
        <location evidence="1">Membrane</location>
        <topology evidence="1">Multi-pass membrane protein</topology>
    </subcellularLocation>
</comment>
<sequence length="143" mass="15258">MSGRPKGAALVLRYAGFAVVATLANLGAQRLVLAGAETVDGAWLALAMVCGTGVGLVVKYALDKRWIFYDATRGARAQGAQFALYSAMGLVTTAIFWVTETAFWLVWGTDLAREAGAVLGLSVGYVTKYLLDRRYVFRAEAAA</sequence>
<evidence type="ECO:0000256" key="5">
    <source>
        <dbReference type="SAM" id="Phobius"/>
    </source>
</evidence>
<dbReference type="InterPro" id="IPR007267">
    <property type="entry name" value="GtrA_DPMS_TM"/>
</dbReference>
<evidence type="ECO:0000259" key="6">
    <source>
        <dbReference type="Pfam" id="PF04138"/>
    </source>
</evidence>
<dbReference type="KEGG" id="rmai:MACH21_10890"/>
<accession>A0AA48KHQ2</accession>
<gene>
    <name evidence="7" type="ORF">MACH21_10890</name>
</gene>
<keyword evidence="8" id="KW-1185">Reference proteome</keyword>
<dbReference type="GO" id="GO:0016020">
    <property type="term" value="C:membrane"/>
    <property type="evidence" value="ECO:0007669"/>
    <property type="project" value="UniProtKB-SubCell"/>
</dbReference>
<feature type="transmembrane region" description="Helical" evidence="5">
    <location>
        <begin position="12"/>
        <end position="36"/>
    </location>
</feature>
<dbReference type="Pfam" id="PF04138">
    <property type="entry name" value="GtrA_DPMS_TM"/>
    <property type="match status" value="1"/>
</dbReference>
<proteinExistence type="predicted"/>